<dbReference type="InterPro" id="IPR052930">
    <property type="entry name" value="TA_antitoxin_MntA"/>
</dbReference>
<dbReference type="SUPFAM" id="SSF81301">
    <property type="entry name" value="Nucleotidyltransferase"/>
    <property type="match status" value="1"/>
</dbReference>
<dbReference type="Proteomes" id="UP000008633">
    <property type="component" value="Chromosome"/>
</dbReference>
<gene>
    <name evidence="2" type="ordered locus">Nitsa_1270</name>
</gene>
<accession>E6WYT7</accession>
<dbReference type="STRING" id="749222.Nitsa_1270"/>
<dbReference type="NCBIfam" id="NF047752">
    <property type="entry name" value="MntA_antitoxin"/>
    <property type="match status" value="1"/>
</dbReference>
<dbReference type="KEGG" id="nsa:Nitsa_1270"/>
<dbReference type="Pfam" id="PF18765">
    <property type="entry name" value="Polbeta"/>
    <property type="match status" value="1"/>
</dbReference>
<keyword evidence="3" id="KW-1185">Reference proteome</keyword>
<dbReference type="Gene3D" id="3.30.460.10">
    <property type="entry name" value="Beta Polymerase, domain 2"/>
    <property type="match status" value="1"/>
</dbReference>
<dbReference type="CDD" id="cd05403">
    <property type="entry name" value="NT_KNTase_like"/>
    <property type="match status" value="1"/>
</dbReference>
<evidence type="ECO:0000313" key="2">
    <source>
        <dbReference type="EMBL" id="ADV46523.1"/>
    </source>
</evidence>
<evidence type="ECO:0000259" key="1">
    <source>
        <dbReference type="Pfam" id="PF18765"/>
    </source>
</evidence>
<sequence length="118" mass="13978">MIDQIKTLLSRDKNVRFAYLFGSYARGDADEKSDVDLAVYLEECSFDIRLELHHRLEKALRRDVDLLCLNELKNIYLLEKILDEGIVVKDHPERDYFEVLKGHEIIDFKNFKRYIDAA</sequence>
<dbReference type="RefSeq" id="WP_013554214.1">
    <property type="nucleotide sequence ID" value="NC_014935.1"/>
</dbReference>
<reference evidence="2 3" key="1">
    <citation type="journal article" date="2011" name="Stand. Genomic Sci.">
        <title>Complete genome sequence of Nitratifractor salsuginis type strain (E9I37-1).</title>
        <authorList>
            <person name="Anderson I."/>
            <person name="Sikorski J."/>
            <person name="Zeytun A."/>
            <person name="Nolan M."/>
            <person name="Lapidus A."/>
            <person name="Lucas S."/>
            <person name="Hammon N."/>
            <person name="Deshpande S."/>
            <person name="Cheng J.F."/>
            <person name="Tapia R."/>
            <person name="Han C."/>
            <person name="Goodwin L."/>
            <person name="Pitluck S."/>
            <person name="Liolios K."/>
            <person name="Pagani I."/>
            <person name="Ivanova N."/>
            <person name="Huntemann M."/>
            <person name="Mavromatis K."/>
            <person name="Ovchinikova G."/>
            <person name="Pati A."/>
            <person name="Chen A."/>
            <person name="Palaniappan K."/>
            <person name="Land M."/>
            <person name="Hauser L."/>
            <person name="Brambilla E.M."/>
            <person name="Ngatchou-Djao O.D."/>
            <person name="Rohde M."/>
            <person name="Tindall B.J."/>
            <person name="Goker M."/>
            <person name="Detter J.C."/>
            <person name="Woyke T."/>
            <person name="Bristow J."/>
            <person name="Eisen J.A."/>
            <person name="Markowitz V."/>
            <person name="Hugenholtz P."/>
            <person name="Klenk H.P."/>
            <person name="Kyrpides N.C."/>
        </authorList>
    </citation>
    <scope>NUCLEOTIDE SEQUENCE [LARGE SCALE GENOMIC DNA]</scope>
    <source>
        <strain evidence="3">DSM 16511 / JCM 12458 / E9I37-1</strain>
    </source>
</reference>
<proteinExistence type="predicted"/>
<organism evidence="2 3">
    <name type="scientific">Nitratifractor salsuginis (strain DSM 16511 / JCM 12458 / E9I37-1)</name>
    <dbReference type="NCBI Taxonomy" id="749222"/>
    <lineage>
        <taxon>Bacteria</taxon>
        <taxon>Pseudomonadati</taxon>
        <taxon>Campylobacterota</taxon>
        <taxon>Epsilonproteobacteria</taxon>
        <taxon>Campylobacterales</taxon>
        <taxon>Sulfurovaceae</taxon>
        <taxon>Nitratifractor</taxon>
    </lineage>
</organism>
<feature type="domain" description="Polymerase beta nucleotidyltransferase" evidence="1">
    <location>
        <begin position="4"/>
        <end position="91"/>
    </location>
</feature>
<protein>
    <submittedName>
        <fullName evidence="2">DNA polymerase beta domain protein region</fullName>
    </submittedName>
</protein>
<evidence type="ECO:0000313" key="3">
    <source>
        <dbReference type="Proteomes" id="UP000008633"/>
    </source>
</evidence>
<dbReference type="HOGENOM" id="CLU_2070637_0_0_7"/>
<dbReference type="EMBL" id="CP002452">
    <property type="protein sequence ID" value="ADV46523.1"/>
    <property type="molecule type" value="Genomic_DNA"/>
</dbReference>
<dbReference type="InterPro" id="IPR043519">
    <property type="entry name" value="NT_sf"/>
</dbReference>
<dbReference type="OrthoDB" id="5334523at2"/>
<dbReference type="InterPro" id="IPR041633">
    <property type="entry name" value="Polbeta"/>
</dbReference>
<dbReference type="PANTHER" id="PTHR43852:SF3">
    <property type="entry name" value="NUCLEOTIDYLTRANSFERASE"/>
    <property type="match status" value="1"/>
</dbReference>
<name>E6WYT7_NITSE</name>
<dbReference type="PANTHER" id="PTHR43852">
    <property type="entry name" value="NUCLEOTIDYLTRANSFERASE"/>
    <property type="match status" value="1"/>
</dbReference>
<dbReference type="eggNOG" id="COG1669">
    <property type="taxonomic scope" value="Bacteria"/>
</dbReference>
<reference evidence="3" key="2">
    <citation type="submission" date="2011-01" db="EMBL/GenBank/DDBJ databases">
        <title>The complete genome of Nitratifractor salsuginis DSM 16511.</title>
        <authorList>
            <consortium name="US DOE Joint Genome Institute (JGI-PGF)"/>
            <person name="Lucas S."/>
            <person name="Copeland A."/>
            <person name="Lapidus A."/>
            <person name="Bruce D."/>
            <person name="Goodwin L."/>
            <person name="Pitluck S."/>
            <person name="Kyrpides N."/>
            <person name="Mavromatis K."/>
            <person name="Ivanova N."/>
            <person name="Mikhailova N."/>
            <person name="Zeytun A."/>
            <person name="Detter J.C."/>
            <person name="Tapia R."/>
            <person name="Han C."/>
            <person name="Land M."/>
            <person name="Hauser L."/>
            <person name="Markowitz V."/>
            <person name="Cheng J.-F."/>
            <person name="Hugenholtz P."/>
            <person name="Woyke T."/>
            <person name="Wu D."/>
            <person name="Tindall B."/>
            <person name="Schuetze A."/>
            <person name="Brambilla E."/>
            <person name="Klenk H.-P."/>
            <person name="Eisen J.A."/>
        </authorList>
    </citation>
    <scope>NUCLEOTIDE SEQUENCE [LARGE SCALE GENOMIC DNA]</scope>
    <source>
        <strain evidence="3">DSM 16511 / JCM 12458 / E9I37-1</strain>
    </source>
</reference>
<dbReference type="AlphaFoldDB" id="E6WYT7"/>